<dbReference type="SMART" id="SM00983">
    <property type="entry name" value="TPK_B1_binding"/>
    <property type="match status" value="1"/>
</dbReference>
<dbReference type="GO" id="GO:0009229">
    <property type="term" value="P:thiamine diphosphate biosynthetic process"/>
    <property type="evidence" value="ECO:0007669"/>
    <property type="project" value="UniProtKB-UniRule"/>
</dbReference>
<protein>
    <recommendedName>
        <fullName evidence="7">Thiamine pyrophosphokinase</fullName>
        <ecNumber evidence="7">2.7.6.2</ecNumber>
    </recommendedName>
</protein>
<keyword evidence="4 7" id="KW-0547">Nucleotide-binding</keyword>
<accession>A0A1X7QY47</accession>
<keyword evidence="3 7" id="KW-0808">Transferase</keyword>
<dbReference type="OrthoDB" id="25149at2759"/>
<organism evidence="9 10">
    <name type="scientific">Maudiozyma saulgeensis</name>
    <dbReference type="NCBI Taxonomy" id="1789683"/>
    <lineage>
        <taxon>Eukaryota</taxon>
        <taxon>Fungi</taxon>
        <taxon>Dikarya</taxon>
        <taxon>Ascomycota</taxon>
        <taxon>Saccharomycotina</taxon>
        <taxon>Saccharomycetes</taxon>
        <taxon>Saccharomycetales</taxon>
        <taxon>Saccharomycetaceae</taxon>
        <taxon>Maudiozyma</taxon>
    </lineage>
</organism>
<dbReference type="EMBL" id="FXLY01000002">
    <property type="protein sequence ID" value="SMN18352.1"/>
    <property type="molecule type" value="Genomic_DNA"/>
</dbReference>
<comment type="similarity">
    <text evidence="2 7">Belongs to the thiamine pyrophosphokinase family.</text>
</comment>
<sequence length="339" mass="39539">MAEEQCIEREDRFDVDETIYKTFNIKNTINIWHDILNRTENQIADTILILNQRINLPFVVFKRLWETRSVHVCADGATNRLYEYLQEQQADNNNGNKDLREIYLPDFIVGDLDSITDDVKQYYFERGVVILEQHSQYAPDFTKCVKLILLNANSKEFNYLLQNNRQKENLGIDSDHGLLDMFDQLRQEHSKLPQRVDVLALGAIGGRFDQTINSITELYNARRDNPEMTLNFLTDTDIIMLVPKEGTSIEYNNDSTSNRIFRDHVLGNCGLLPIGEEVILTQTYGLKWDIINWPSSIRSGRVSSNNRFASRDKCYIQSDRDIVMNIEYYPDKLANYIEE</sequence>
<dbReference type="SUPFAM" id="SSF63862">
    <property type="entry name" value="Thiamin pyrophosphokinase, substrate-binding domain"/>
    <property type="match status" value="1"/>
</dbReference>
<dbReference type="PANTHER" id="PTHR13622:SF8">
    <property type="entry name" value="THIAMIN PYROPHOSPHOKINASE 1"/>
    <property type="match status" value="1"/>
</dbReference>
<comment type="pathway">
    <text evidence="1 7">Cofactor biosynthesis; thiamine diphosphate biosynthesis; thiamine diphosphate from thiamine: step 1/1.</text>
</comment>
<dbReference type="STRING" id="1789683.A0A1X7QY47"/>
<evidence type="ECO:0000313" key="10">
    <source>
        <dbReference type="Proteomes" id="UP000196158"/>
    </source>
</evidence>
<dbReference type="InterPro" id="IPR006282">
    <property type="entry name" value="Thi_PPkinase"/>
</dbReference>
<name>A0A1X7QY47_9SACH</name>
<evidence type="ECO:0000256" key="5">
    <source>
        <dbReference type="ARBA" id="ARBA00022777"/>
    </source>
</evidence>
<dbReference type="EC" id="2.7.6.2" evidence="7"/>
<dbReference type="GO" id="GO:0004788">
    <property type="term" value="F:thiamine diphosphokinase activity"/>
    <property type="evidence" value="ECO:0007669"/>
    <property type="project" value="UniProtKB-UniRule"/>
</dbReference>
<dbReference type="GO" id="GO:0030975">
    <property type="term" value="F:thiamine binding"/>
    <property type="evidence" value="ECO:0007669"/>
    <property type="project" value="UniProtKB-UniRule"/>
</dbReference>
<evidence type="ECO:0000259" key="8">
    <source>
        <dbReference type="SMART" id="SM00983"/>
    </source>
</evidence>
<evidence type="ECO:0000256" key="4">
    <source>
        <dbReference type="ARBA" id="ARBA00022741"/>
    </source>
</evidence>
<evidence type="ECO:0000313" key="9">
    <source>
        <dbReference type="EMBL" id="SMN18352.1"/>
    </source>
</evidence>
<evidence type="ECO:0000256" key="3">
    <source>
        <dbReference type="ARBA" id="ARBA00022679"/>
    </source>
</evidence>
<dbReference type="Pfam" id="PF04265">
    <property type="entry name" value="TPK_B1_binding"/>
    <property type="match status" value="1"/>
</dbReference>
<gene>
    <name evidence="9" type="ORF">KASA_0Q08162G</name>
</gene>
<dbReference type="Gene3D" id="3.40.50.10240">
    <property type="entry name" value="Thiamin pyrophosphokinase, catalytic domain"/>
    <property type="match status" value="1"/>
</dbReference>
<dbReference type="InterPro" id="IPR036759">
    <property type="entry name" value="TPK_catalytic_sf"/>
</dbReference>
<dbReference type="NCBIfam" id="TIGR01378">
    <property type="entry name" value="thi_PPkinase"/>
    <property type="match status" value="1"/>
</dbReference>
<dbReference type="Gene3D" id="2.60.120.320">
    <property type="entry name" value="Thiamin pyrophosphokinase, thiamin-binding domain"/>
    <property type="match status" value="1"/>
</dbReference>
<evidence type="ECO:0000256" key="1">
    <source>
        <dbReference type="ARBA" id="ARBA00005078"/>
    </source>
</evidence>
<dbReference type="AlphaFoldDB" id="A0A1X7QY47"/>
<dbReference type="GO" id="GO:0006772">
    <property type="term" value="P:thiamine metabolic process"/>
    <property type="evidence" value="ECO:0007669"/>
    <property type="project" value="InterPro"/>
</dbReference>
<dbReference type="Proteomes" id="UP000196158">
    <property type="component" value="Unassembled WGS sequence"/>
</dbReference>
<proteinExistence type="inferred from homology"/>
<evidence type="ECO:0000256" key="2">
    <source>
        <dbReference type="ARBA" id="ARBA00006785"/>
    </source>
</evidence>
<dbReference type="SUPFAM" id="SSF63999">
    <property type="entry name" value="Thiamin pyrophosphokinase, catalytic domain"/>
    <property type="match status" value="1"/>
</dbReference>
<keyword evidence="5 7" id="KW-0418">Kinase</keyword>
<evidence type="ECO:0000256" key="6">
    <source>
        <dbReference type="ARBA" id="ARBA00022840"/>
    </source>
</evidence>
<evidence type="ECO:0000256" key="7">
    <source>
        <dbReference type="PIRNR" id="PIRNR031057"/>
    </source>
</evidence>
<dbReference type="PIRSF" id="PIRSF031057">
    <property type="entry name" value="Thiamin_pyrophosphokinase"/>
    <property type="match status" value="1"/>
</dbReference>
<feature type="domain" description="Thiamin pyrophosphokinase thiamin-binding" evidence="8">
    <location>
        <begin position="256"/>
        <end position="322"/>
    </location>
</feature>
<dbReference type="InterPro" id="IPR007371">
    <property type="entry name" value="TPK_catalytic"/>
</dbReference>
<dbReference type="InterPro" id="IPR036371">
    <property type="entry name" value="TPK_B1-bd_sf"/>
</dbReference>
<comment type="catalytic activity">
    <reaction evidence="7">
        <text>thiamine + ATP = thiamine diphosphate + AMP + H(+)</text>
        <dbReference type="Rhea" id="RHEA:11576"/>
        <dbReference type="ChEBI" id="CHEBI:15378"/>
        <dbReference type="ChEBI" id="CHEBI:18385"/>
        <dbReference type="ChEBI" id="CHEBI:30616"/>
        <dbReference type="ChEBI" id="CHEBI:58937"/>
        <dbReference type="ChEBI" id="CHEBI:456215"/>
    </reaction>
</comment>
<reference evidence="9 10" key="1">
    <citation type="submission" date="2017-04" db="EMBL/GenBank/DDBJ databases">
        <authorList>
            <person name="Afonso C.L."/>
            <person name="Miller P.J."/>
            <person name="Scott M.A."/>
            <person name="Spackman E."/>
            <person name="Goraichik I."/>
            <person name="Dimitrov K.M."/>
            <person name="Suarez D.L."/>
            <person name="Swayne D.E."/>
        </authorList>
    </citation>
    <scope>NUCLEOTIDE SEQUENCE [LARGE SCALE GENOMIC DNA]</scope>
</reference>
<keyword evidence="10" id="KW-1185">Reference proteome</keyword>
<keyword evidence="6 7" id="KW-0067">ATP-binding</keyword>
<dbReference type="GO" id="GO:0016301">
    <property type="term" value="F:kinase activity"/>
    <property type="evidence" value="ECO:0007669"/>
    <property type="project" value="UniProtKB-UniRule"/>
</dbReference>
<dbReference type="GO" id="GO:0005524">
    <property type="term" value="F:ATP binding"/>
    <property type="evidence" value="ECO:0007669"/>
    <property type="project" value="UniProtKB-UniRule"/>
</dbReference>
<dbReference type="PANTHER" id="PTHR13622">
    <property type="entry name" value="THIAMIN PYROPHOSPHOKINASE"/>
    <property type="match status" value="1"/>
</dbReference>
<dbReference type="InterPro" id="IPR016966">
    <property type="entry name" value="Thiamin_pyrophosphokinase_euk"/>
</dbReference>
<dbReference type="Pfam" id="PF04263">
    <property type="entry name" value="TPK_catalytic"/>
    <property type="match status" value="1"/>
</dbReference>
<dbReference type="CDD" id="cd07995">
    <property type="entry name" value="TPK"/>
    <property type="match status" value="1"/>
</dbReference>
<dbReference type="UniPathway" id="UPA00060">
    <property type="reaction ID" value="UER00597"/>
</dbReference>
<dbReference type="InterPro" id="IPR007373">
    <property type="entry name" value="Thiamin_PyroPKinase_B1-bd"/>
</dbReference>